<dbReference type="EMBL" id="MN739683">
    <property type="protein sequence ID" value="QHT20857.1"/>
    <property type="molecule type" value="Genomic_DNA"/>
</dbReference>
<proteinExistence type="predicted"/>
<dbReference type="AlphaFoldDB" id="A0A6C0DVI6"/>
<name>A0A6C0DVI6_9ZZZZ</name>
<reference evidence="1" key="1">
    <citation type="journal article" date="2020" name="Nature">
        <title>Giant virus diversity and host interactions through global metagenomics.</title>
        <authorList>
            <person name="Schulz F."/>
            <person name="Roux S."/>
            <person name="Paez-Espino D."/>
            <person name="Jungbluth S."/>
            <person name="Walsh D.A."/>
            <person name="Denef V.J."/>
            <person name="McMahon K.D."/>
            <person name="Konstantinidis K.T."/>
            <person name="Eloe-Fadrosh E.A."/>
            <person name="Kyrpides N.C."/>
            <person name="Woyke T."/>
        </authorList>
    </citation>
    <scope>NUCLEOTIDE SEQUENCE</scope>
    <source>
        <strain evidence="1">GVMAG-M-3300023174-75</strain>
    </source>
</reference>
<evidence type="ECO:0000313" key="1">
    <source>
        <dbReference type="EMBL" id="QHT20857.1"/>
    </source>
</evidence>
<organism evidence="1">
    <name type="scientific">viral metagenome</name>
    <dbReference type="NCBI Taxonomy" id="1070528"/>
    <lineage>
        <taxon>unclassified sequences</taxon>
        <taxon>metagenomes</taxon>
        <taxon>organismal metagenomes</taxon>
    </lineage>
</organism>
<protein>
    <submittedName>
        <fullName evidence="1">Uncharacterized protein</fullName>
    </submittedName>
</protein>
<accession>A0A6C0DVI6</accession>
<sequence>MSDSKFVIKSSISKSNRPVCKKVHPAPVDVVQQVTLNDRWKNDYLDYKVNKTASSLQHKQVTLNVRWMDDCVG</sequence>